<dbReference type="Gene3D" id="3.30.360.10">
    <property type="entry name" value="Dihydrodipicolinate Reductase, domain 2"/>
    <property type="match status" value="1"/>
</dbReference>
<keyword evidence="1" id="KW-0520">NAD</keyword>
<evidence type="ECO:0000313" key="5">
    <source>
        <dbReference type="Proteomes" id="UP000293852"/>
    </source>
</evidence>
<comment type="caution">
    <text evidence="4">The sequence shown here is derived from an EMBL/GenBank/DDBJ whole genome shotgun (WGS) entry which is preliminary data.</text>
</comment>
<evidence type="ECO:0000259" key="3">
    <source>
        <dbReference type="Pfam" id="PF22725"/>
    </source>
</evidence>
<dbReference type="GO" id="GO:0000166">
    <property type="term" value="F:nucleotide binding"/>
    <property type="evidence" value="ECO:0007669"/>
    <property type="project" value="InterPro"/>
</dbReference>
<gene>
    <name evidence="4" type="ORF">EV386_0045</name>
</gene>
<feature type="domain" description="Gfo/Idh/MocA-like oxidoreductase N-terminal" evidence="2">
    <location>
        <begin position="40"/>
        <end position="158"/>
    </location>
</feature>
<name>A0A4Q7M1M8_9MICO</name>
<protein>
    <submittedName>
        <fullName evidence="4">Putative dehydrogenase</fullName>
    </submittedName>
</protein>
<dbReference type="Pfam" id="PF01408">
    <property type="entry name" value="GFO_IDH_MocA"/>
    <property type="match status" value="1"/>
</dbReference>
<dbReference type="InterPro" id="IPR000683">
    <property type="entry name" value="Gfo/Idh/MocA-like_OxRdtase_N"/>
</dbReference>
<dbReference type="Gene3D" id="3.40.50.720">
    <property type="entry name" value="NAD(P)-binding Rossmann-like Domain"/>
    <property type="match status" value="1"/>
</dbReference>
<organism evidence="4 5">
    <name type="scientific">Xylanimonas ulmi</name>
    <dbReference type="NCBI Taxonomy" id="228973"/>
    <lineage>
        <taxon>Bacteria</taxon>
        <taxon>Bacillati</taxon>
        <taxon>Actinomycetota</taxon>
        <taxon>Actinomycetes</taxon>
        <taxon>Micrococcales</taxon>
        <taxon>Promicromonosporaceae</taxon>
        <taxon>Xylanimonas</taxon>
    </lineage>
</organism>
<proteinExistence type="predicted"/>
<evidence type="ECO:0000313" key="4">
    <source>
        <dbReference type="EMBL" id="RZS59809.1"/>
    </source>
</evidence>
<sequence length="427" mass="45903">MAGPDRGRIRSAQARPATGARTIDHAVWGMMKSLSRPRLAVAVVGAGQRAGIGRHVAAVRDDAAVSAVVDSDPVGLDRGRTLFGDVQTFASHRDLIAARAADAAIITTPDDTHADIAVDLLRAGVACYLEKPLATTLADADRVLAAAAESGTPLYVGHNYRHAGVVRAMRGVIERGEIGEVKAIWVRHFVGHGPDYYFKDWHADRSRTGTLLLQKASHDIDIVHYLARGYTRRVVGMGDLMVYGEVADRRERPGQTMADWFSLANWPPASNTGLNPVVDVEDVSMMLMTLDNGVQASYQQCHFTPDYWRNYTVIGTQGRLENIGDTAGGVVRVWNRRHDWQIHGDAEHPIEGVTSGHGDADVATMAEFLGLVIDGAPTVVSPVAARAAVAAGALAAQSLRDGSRPRDVPPLARSVLDHFAATTRSPV</sequence>
<dbReference type="InterPro" id="IPR036291">
    <property type="entry name" value="NAD(P)-bd_dom_sf"/>
</dbReference>
<dbReference type="EMBL" id="SGWX01000001">
    <property type="protein sequence ID" value="RZS59809.1"/>
    <property type="molecule type" value="Genomic_DNA"/>
</dbReference>
<evidence type="ECO:0000259" key="2">
    <source>
        <dbReference type="Pfam" id="PF01408"/>
    </source>
</evidence>
<dbReference type="SUPFAM" id="SSF51735">
    <property type="entry name" value="NAD(P)-binding Rossmann-fold domains"/>
    <property type="match status" value="1"/>
</dbReference>
<reference evidence="4 5" key="1">
    <citation type="submission" date="2019-02" db="EMBL/GenBank/DDBJ databases">
        <title>Sequencing the genomes of 1000 actinobacteria strains.</title>
        <authorList>
            <person name="Klenk H.-P."/>
        </authorList>
    </citation>
    <scope>NUCLEOTIDE SEQUENCE [LARGE SCALE GENOMIC DNA]</scope>
    <source>
        <strain evidence="4 5">DSM 16932</strain>
    </source>
</reference>
<keyword evidence="5" id="KW-1185">Reference proteome</keyword>
<accession>A0A4Q7M1M8</accession>
<dbReference type="Proteomes" id="UP000293852">
    <property type="component" value="Unassembled WGS sequence"/>
</dbReference>
<dbReference type="PANTHER" id="PTHR43708">
    <property type="entry name" value="CONSERVED EXPRESSED OXIDOREDUCTASE (EUROFUNG)"/>
    <property type="match status" value="1"/>
</dbReference>
<dbReference type="SUPFAM" id="SSF55347">
    <property type="entry name" value="Glyceraldehyde-3-phosphate dehydrogenase-like, C-terminal domain"/>
    <property type="match status" value="1"/>
</dbReference>
<evidence type="ECO:0000256" key="1">
    <source>
        <dbReference type="ARBA" id="ARBA00023027"/>
    </source>
</evidence>
<dbReference type="InterPro" id="IPR051317">
    <property type="entry name" value="Gfo/Idh/MocA_oxidoreduct"/>
</dbReference>
<dbReference type="PANTHER" id="PTHR43708:SF8">
    <property type="entry name" value="OXIDOREDUCTASE"/>
    <property type="match status" value="1"/>
</dbReference>
<dbReference type="Pfam" id="PF22725">
    <property type="entry name" value="GFO_IDH_MocA_C3"/>
    <property type="match status" value="1"/>
</dbReference>
<feature type="domain" description="GFO/IDH/MocA-like oxidoreductase" evidence="3">
    <location>
        <begin position="166"/>
        <end position="321"/>
    </location>
</feature>
<dbReference type="InterPro" id="IPR055170">
    <property type="entry name" value="GFO_IDH_MocA-like_dom"/>
</dbReference>
<dbReference type="AlphaFoldDB" id="A0A4Q7M1M8"/>